<feature type="compositionally biased region" description="Basic and acidic residues" evidence="1">
    <location>
        <begin position="47"/>
        <end position="56"/>
    </location>
</feature>
<evidence type="ECO:0000313" key="2">
    <source>
        <dbReference type="Ensembl" id="ENSMMUP00000072681.1"/>
    </source>
</evidence>
<accession>A0A5F8A6U8</accession>
<evidence type="ECO:0000256" key="1">
    <source>
        <dbReference type="SAM" id="MobiDB-lite"/>
    </source>
</evidence>
<feature type="region of interest" description="Disordered" evidence="1">
    <location>
        <begin position="114"/>
        <end position="165"/>
    </location>
</feature>
<dbReference type="VEuPathDB" id="HostDB:ENSMMUG00000053329"/>
<feature type="region of interest" description="Disordered" evidence="1">
    <location>
        <begin position="35"/>
        <end position="60"/>
    </location>
</feature>
<dbReference type="PaxDb" id="9544-ENSMMUP00000036851"/>
<proteinExistence type="predicted"/>
<organism evidence="2 3">
    <name type="scientific">Macaca mulatta</name>
    <name type="common">Rhesus macaque</name>
    <dbReference type="NCBI Taxonomy" id="9544"/>
    <lineage>
        <taxon>Eukaryota</taxon>
        <taxon>Metazoa</taxon>
        <taxon>Chordata</taxon>
        <taxon>Craniata</taxon>
        <taxon>Vertebrata</taxon>
        <taxon>Euteleostomi</taxon>
        <taxon>Mammalia</taxon>
        <taxon>Eutheria</taxon>
        <taxon>Euarchontoglires</taxon>
        <taxon>Primates</taxon>
        <taxon>Haplorrhini</taxon>
        <taxon>Catarrhini</taxon>
        <taxon>Cercopithecidae</taxon>
        <taxon>Cercopithecinae</taxon>
        <taxon>Macaca</taxon>
    </lineage>
</organism>
<dbReference type="Bgee" id="ENSMMUG00000053329">
    <property type="expression patterns" value="Expressed in lung and 20 other cell types or tissues"/>
</dbReference>
<protein>
    <submittedName>
        <fullName evidence="2">Uncharacterized protein</fullName>
    </submittedName>
</protein>
<dbReference type="InParanoid" id="A0A5F8A6U8"/>
<keyword evidence="3" id="KW-1185">Reference proteome</keyword>
<dbReference type="GeneTree" id="ENSGT00940000163244"/>
<reference evidence="2" key="3">
    <citation type="submission" date="2025-08" db="UniProtKB">
        <authorList>
            <consortium name="Ensembl"/>
        </authorList>
    </citation>
    <scope>IDENTIFICATION</scope>
    <source>
        <strain evidence="2">17573</strain>
    </source>
</reference>
<reference evidence="3" key="1">
    <citation type="journal article" date="2007" name="Science">
        <title>Evolutionary and biomedical insights from the rhesus macaque genome.</title>
        <authorList>
            <person name="Gibbs R.A."/>
            <person name="Rogers J."/>
            <person name="Katze M.G."/>
            <person name="Bumgarner R."/>
            <person name="Weinstock G.M."/>
            <person name="Mardis E.R."/>
            <person name="Remington K.A."/>
            <person name="Strausberg R.L."/>
            <person name="Venter J.C."/>
            <person name="Wilson R.K."/>
            <person name="Batzer M.A."/>
            <person name="Bustamante C.D."/>
            <person name="Eichler E.E."/>
            <person name="Hahn M.W."/>
            <person name="Hardison R.C."/>
            <person name="Makova K.D."/>
            <person name="Miller W."/>
            <person name="Milosavljevic A."/>
            <person name="Palermo R.E."/>
            <person name="Siepel A."/>
            <person name="Sikela J.M."/>
            <person name="Attaway T."/>
            <person name="Bell S."/>
            <person name="Bernard K.E."/>
            <person name="Buhay C.J."/>
            <person name="Chandrabose M.N."/>
            <person name="Dao M."/>
            <person name="Davis C."/>
            <person name="Delehaunty K.D."/>
            <person name="Ding Y."/>
            <person name="Dinh H.H."/>
            <person name="Dugan-Rocha S."/>
            <person name="Fulton L.A."/>
            <person name="Gabisi R.A."/>
            <person name="Garner T.T."/>
            <person name="Godfrey J."/>
            <person name="Hawes A.C."/>
            <person name="Hernandez J."/>
            <person name="Hines S."/>
            <person name="Holder M."/>
            <person name="Hume J."/>
            <person name="Jhangiani S.N."/>
            <person name="Joshi V."/>
            <person name="Khan Z.M."/>
            <person name="Kirkness E.F."/>
            <person name="Cree A."/>
            <person name="Fowler R.G."/>
            <person name="Lee S."/>
            <person name="Lewis L.R."/>
            <person name="Li Z."/>
            <person name="Liu Y.-S."/>
            <person name="Moore S.M."/>
            <person name="Muzny D."/>
            <person name="Nazareth L.V."/>
            <person name="Ngo D.N."/>
            <person name="Okwuonu G.O."/>
            <person name="Pai G."/>
            <person name="Parker D."/>
            <person name="Paul H.A."/>
            <person name="Pfannkoch C."/>
            <person name="Pohl C.S."/>
            <person name="Rogers Y.-H.C."/>
            <person name="Ruiz S.J."/>
            <person name="Sabo A."/>
            <person name="Santibanez J."/>
            <person name="Schneider B.W."/>
            <person name="Smith S.M."/>
            <person name="Sodergren E."/>
            <person name="Svatek A.F."/>
            <person name="Utterback T.R."/>
            <person name="Vattathil S."/>
            <person name="Warren W."/>
            <person name="White C.S."/>
            <person name="Chinwalla A.T."/>
            <person name="Feng Y."/>
            <person name="Halpern A.L."/>
            <person name="Hillier L.W."/>
            <person name="Huang X."/>
            <person name="Minx P."/>
            <person name="Nelson J.O."/>
            <person name="Pepin K.H."/>
            <person name="Qin X."/>
            <person name="Sutton G.G."/>
            <person name="Venter E."/>
            <person name="Walenz B.P."/>
            <person name="Wallis J.W."/>
            <person name="Worley K.C."/>
            <person name="Yang S.-P."/>
            <person name="Jones S.M."/>
            <person name="Marra M.A."/>
            <person name="Rocchi M."/>
            <person name="Schein J.E."/>
            <person name="Baertsch R."/>
            <person name="Clarke L."/>
            <person name="Csuros M."/>
            <person name="Glasscock J."/>
            <person name="Harris R.A."/>
            <person name="Havlak P."/>
            <person name="Jackson A.R."/>
            <person name="Jiang H."/>
            <person name="Liu Y."/>
            <person name="Messina D.N."/>
            <person name="Shen Y."/>
            <person name="Song H.X.-Z."/>
            <person name="Wylie T."/>
            <person name="Zhang L."/>
            <person name="Birney E."/>
            <person name="Han K."/>
            <person name="Konkel M.K."/>
            <person name="Lee J."/>
            <person name="Smit A.F.A."/>
            <person name="Ullmer B."/>
            <person name="Wang H."/>
            <person name="Xing J."/>
            <person name="Burhans R."/>
            <person name="Cheng Z."/>
            <person name="Karro J.E."/>
            <person name="Ma J."/>
            <person name="Raney B."/>
            <person name="She X."/>
            <person name="Cox M.J."/>
            <person name="Demuth J.P."/>
            <person name="Dumas L.J."/>
            <person name="Han S.-G."/>
            <person name="Hopkins J."/>
            <person name="Karimpour-Fard A."/>
            <person name="Kim Y.H."/>
            <person name="Pollack J.R."/>
            <person name="Vinar T."/>
            <person name="Addo-Quaye C."/>
            <person name="Degenhardt J."/>
            <person name="Denby A."/>
            <person name="Hubisz M.J."/>
            <person name="Indap A."/>
            <person name="Kosiol C."/>
            <person name="Lahn B.T."/>
            <person name="Lawson H.A."/>
            <person name="Marklein A."/>
            <person name="Nielsen R."/>
            <person name="Vallender E.J."/>
            <person name="Clark A.G."/>
            <person name="Ferguson B."/>
            <person name="Hernandez R.D."/>
            <person name="Hirani K."/>
            <person name="Kehrer-Sawatzki H."/>
            <person name="Kolb J."/>
            <person name="Patil S."/>
            <person name="Pu L.-L."/>
            <person name="Ren Y."/>
            <person name="Smith D.G."/>
            <person name="Wheeler D.A."/>
            <person name="Schenck I."/>
            <person name="Ball E.V."/>
            <person name="Chen R."/>
            <person name="Cooper D.N."/>
            <person name="Giardine B."/>
            <person name="Hsu F."/>
            <person name="Kent W.J."/>
            <person name="Lesk A."/>
            <person name="Nelson D.L."/>
            <person name="O'brien W.E."/>
            <person name="Pruefer K."/>
            <person name="Stenson P.D."/>
            <person name="Wallace J.C."/>
            <person name="Ke H."/>
            <person name="Liu X.-M."/>
            <person name="Wang P."/>
            <person name="Xiang A.P."/>
            <person name="Yang F."/>
            <person name="Barber G.P."/>
            <person name="Haussler D."/>
            <person name="Karolchik D."/>
            <person name="Kern A.D."/>
            <person name="Kuhn R.M."/>
            <person name="Smith K.E."/>
            <person name="Zwieg A.S."/>
        </authorList>
    </citation>
    <scope>NUCLEOTIDE SEQUENCE [LARGE SCALE GENOMIC DNA]</scope>
    <source>
        <strain evidence="3">17573</strain>
    </source>
</reference>
<dbReference type="Proteomes" id="UP000006718">
    <property type="component" value="Chromosome 19"/>
</dbReference>
<feature type="compositionally biased region" description="Basic and acidic residues" evidence="1">
    <location>
        <begin position="137"/>
        <end position="155"/>
    </location>
</feature>
<reference evidence="2" key="4">
    <citation type="submission" date="2025-09" db="UniProtKB">
        <authorList>
            <consortium name="Ensembl"/>
        </authorList>
    </citation>
    <scope>IDENTIFICATION</scope>
    <source>
        <strain evidence="2">17573</strain>
    </source>
</reference>
<name>A0A5F8A6U8_MACMU</name>
<reference evidence="2" key="2">
    <citation type="submission" date="2019-01" db="EMBL/GenBank/DDBJ databases">
        <authorList>
            <person name="Graves T."/>
            <person name="Eichler E.E."/>
            <person name="Wilson R.K."/>
        </authorList>
    </citation>
    <scope>NUCLEOTIDE SEQUENCE [LARGE SCALE GENOMIC DNA]</scope>
    <source>
        <strain evidence="2">17573</strain>
    </source>
</reference>
<dbReference type="AlphaFoldDB" id="A0A5F8A6U8"/>
<sequence length="165" mass="17829">VYLITASNTENHLASLNRNQSTWPGAVAHACNPSTLGGRGRQITRSGVRDQPDQHGETPSQLKIQKLAGRAGVHLKSQLLRRLRQENCLNLGGGGCSELRLCHCTPAWATEQDSLSKKRKRPGAVAQACNPSTLGGRDGRITRSGDRDHPGEHGETPSLLKNTKK</sequence>
<dbReference type="Ensembl" id="ENSMMUT00000101402.1">
    <property type="protein sequence ID" value="ENSMMUP00000072681.1"/>
    <property type="gene ID" value="ENSMMUG00000053329.1"/>
</dbReference>
<evidence type="ECO:0000313" key="3">
    <source>
        <dbReference type="Proteomes" id="UP000006718"/>
    </source>
</evidence>